<evidence type="ECO:0000256" key="9">
    <source>
        <dbReference type="ARBA" id="ARBA00023237"/>
    </source>
</evidence>
<dbReference type="RefSeq" id="WP_341743814.1">
    <property type="nucleotide sequence ID" value="NZ_CP151406.1"/>
</dbReference>
<accession>A0ABZ2XIR9</accession>
<dbReference type="PANTHER" id="PTHR30069:SF27">
    <property type="entry name" value="BLL4766 PROTEIN"/>
    <property type="match status" value="1"/>
</dbReference>
<evidence type="ECO:0000256" key="6">
    <source>
        <dbReference type="ARBA" id="ARBA00023077"/>
    </source>
</evidence>
<evidence type="ECO:0000256" key="10">
    <source>
        <dbReference type="PROSITE-ProRule" id="PRU01360"/>
    </source>
</evidence>
<name>A0ABZ2XIR9_9RHOO</name>
<evidence type="ECO:0000313" key="16">
    <source>
        <dbReference type="EMBL" id="WZJ21729.1"/>
    </source>
</evidence>
<feature type="domain" description="TonB-dependent receptor plug" evidence="15">
    <location>
        <begin position="41"/>
        <end position="153"/>
    </location>
</feature>
<dbReference type="Pfam" id="PF00593">
    <property type="entry name" value="TonB_dep_Rec_b-barrel"/>
    <property type="match status" value="1"/>
</dbReference>
<dbReference type="PANTHER" id="PTHR30069">
    <property type="entry name" value="TONB-DEPENDENT OUTER MEMBRANE RECEPTOR"/>
    <property type="match status" value="1"/>
</dbReference>
<dbReference type="InterPro" id="IPR037066">
    <property type="entry name" value="Plug_dom_sf"/>
</dbReference>
<dbReference type="InterPro" id="IPR039426">
    <property type="entry name" value="TonB-dep_rcpt-like"/>
</dbReference>
<feature type="chain" id="PRO_5047432338" evidence="13">
    <location>
        <begin position="20"/>
        <end position="672"/>
    </location>
</feature>
<evidence type="ECO:0000256" key="2">
    <source>
        <dbReference type="ARBA" id="ARBA00009810"/>
    </source>
</evidence>
<keyword evidence="17" id="KW-1185">Reference proteome</keyword>
<evidence type="ECO:0000256" key="8">
    <source>
        <dbReference type="ARBA" id="ARBA00023170"/>
    </source>
</evidence>
<evidence type="ECO:0000259" key="14">
    <source>
        <dbReference type="Pfam" id="PF00593"/>
    </source>
</evidence>
<evidence type="ECO:0000256" key="3">
    <source>
        <dbReference type="ARBA" id="ARBA00022448"/>
    </source>
</evidence>
<evidence type="ECO:0000259" key="15">
    <source>
        <dbReference type="Pfam" id="PF07715"/>
    </source>
</evidence>
<reference evidence="16 17" key="1">
    <citation type="submission" date="2024-04" db="EMBL/GenBank/DDBJ databases">
        <title>Dissimilatory iodate-reducing microorganisms contribute to the enrichment of iodine in groundwater.</title>
        <authorList>
            <person name="Jiang Z."/>
        </authorList>
    </citation>
    <scope>NUCLEOTIDE SEQUENCE [LARGE SCALE GENOMIC DNA]</scope>
    <source>
        <strain evidence="16 17">NCP973</strain>
    </source>
</reference>
<comment type="subcellular location">
    <subcellularLocation>
        <location evidence="1 10">Cell outer membrane</location>
        <topology evidence="1 10">Multi-pass membrane protein</topology>
    </subcellularLocation>
</comment>
<keyword evidence="5 10" id="KW-0812">Transmembrane</keyword>
<keyword evidence="8 16" id="KW-0675">Receptor</keyword>
<keyword evidence="4 10" id="KW-1134">Transmembrane beta strand</keyword>
<keyword evidence="7 10" id="KW-0472">Membrane</keyword>
<evidence type="ECO:0000256" key="7">
    <source>
        <dbReference type="ARBA" id="ARBA00023136"/>
    </source>
</evidence>
<sequence>MSSRIAPLILSLLVTGASASDELFFADLPVVASVSRLPQRLADAPASVTVIDREMIRASGVRSLNDIFRLVPGFQTFAHSDTAARVNYHGITDDNDFSPRVQVLIDGRSLHSPLFRNGMNWALVPVALEDIERIEVVRGSNSVSYGTNAFLGVVNIITIDPSLVQGSSLSASSGSQGVRDYTLRTGGRIGDNGSYRLTYQETKDEGLDDDYDWRDSYRNRRLDLRVNYAASISDSLELHLGRVDGEFTRGRLDTVTPPVVDTRNPFRALDESSLWIQTRWLRTLEDGADFSLRYTFSEDRGDDSYTHPSRPPGYNEVNESGDWGRRHEIEAMHNFSPIDKVRLVWGASWRHDAVSSKTMLHDRGTETRQVWRAFANSEWKPSSWVTANLGASSEYDTLAGNHLSPRASLAFHFNTENTVRVGYAQAWRTSSIFAYRANYLSGPAANQVIRIGNPQLPAERLDSWELAYLGDWRDWRMSLDVRHFRERVSDRLMIVRTGASPIPDSEQSIQDITMRGYEVQFKWQPLEMTRVLLNHYSIRIDSRFSENGQRILETPGSNIGASPDRYVRLADESAPRRSSSVLLMQKLPLGFDLSLARYWVGGMRWTRNTSVDKYARTDARLAHTFKLGGKRGEIAYTVQSLDGAHVEQRKAGSQPNQRTVDRRHWVSLSVDF</sequence>
<feature type="domain" description="TonB-dependent receptor-like beta-barrel" evidence="14">
    <location>
        <begin position="190"/>
        <end position="626"/>
    </location>
</feature>
<feature type="region of interest" description="Disordered" evidence="12">
    <location>
        <begin position="301"/>
        <end position="321"/>
    </location>
</feature>
<dbReference type="Proteomes" id="UP001479520">
    <property type="component" value="Chromosome"/>
</dbReference>
<dbReference type="Gene3D" id="2.40.170.20">
    <property type="entry name" value="TonB-dependent receptor, beta-barrel domain"/>
    <property type="match status" value="1"/>
</dbReference>
<dbReference type="InterPro" id="IPR036942">
    <property type="entry name" value="Beta-barrel_TonB_sf"/>
</dbReference>
<evidence type="ECO:0000256" key="5">
    <source>
        <dbReference type="ARBA" id="ARBA00022692"/>
    </source>
</evidence>
<evidence type="ECO:0000313" key="17">
    <source>
        <dbReference type="Proteomes" id="UP001479520"/>
    </source>
</evidence>
<evidence type="ECO:0000256" key="1">
    <source>
        <dbReference type="ARBA" id="ARBA00004571"/>
    </source>
</evidence>
<protein>
    <submittedName>
        <fullName evidence="16">TonB-dependent receptor</fullName>
    </submittedName>
</protein>
<dbReference type="EMBL" id="CP151406">
    <property type="protein sequence ID" value="WZJ21729.1"/>
    <property type="molecule type" value="Genomic_DNA"/>
</dbReference>
<dbReference type="InterPro" id="IPR000531">
    <property type="entry name" value="Beta-barrel_TonB"/>
</dbReference>
<organism evidence="16 17">
    <name type="scientific">Azonexus hydrophilus</name>
    <dbReference type="NCBI Taxonomy" id="418702"/>
    <lineage>
        <taxon>Bacteria</taxon>
        <taxon>Pseudomonadati</taxon>
        <taxon>Pseudomonadota</taxon>
        <taxon>Betaproteobacteria</taxon>
        <taxon>Rhodocyclales</taxon>
        <taxon>Azonexaceae</taxon>
        <taxon>Azonexus</taxon>
    </lineage>
</organism>
<comment type="similarity">
    <text evidence="2 10 11">Belongs to the TonB-dependent receptor family.</text>
</comment>
<proteinExistence type="inferred from homology"/>
<evidence type="ECO:0000256" key="4">
    <source>
        <dbReference type="ARBA" id="ARBA00022452"/>
    </source>
</evidence>
<evidence type="ECO:0000256" key="12">
    <source>
        <dbReference type="SAM" id="MobiDB-lite"/>
    </source>
</evidence>
<gene>
    <name evidence="16" type="ORF">AADV58_00875</name>
</gene>
<dbReference type="SUPFAM" id="SSF56935">
    <property type="entry name" value="Porins"/>
    <property type="match status" value="1"/>
</dbReference>
<keyword evidence="6 11" id="KW-0798">TonB box</keyword>
<dbReference type="Gene3D" id="2.170.130.10">
    <property type="entry name" value="TonB-dependent receptor, plug domain"/>
    <property type="match status" value="1"/>
</dbReference>
<keyword evidence="9 10" id="KW-0998">Cell outer membrane</keyword>
<dbReference type="PROSITE" id="PS52016">
    <property type="entry name" value="TONB_DEPENDENT_REC_3"/>
    <property type="match status" value="1"/>
</dbReference>
<dbReference type="Pfam" id="PF07715">
    <property type="entry name" value="Plug"/>
    <property type="match status" value="1"/>
</dbReference>
<evidence type="ECO:0000256" key="13">
    <source>
        <dbReference type="SAM" id="SignalP"/>
    </source>
</evidence>
<feature type="signal peptide" evidence="13">
    <location>
        <begin position="1"/>
        <end position="19"/>
    </location>
</feature>
<keyword evidence="3 10" id="KW-0813">Transport</keyword>
<evidence type="ECO:0000256" key="11">
    <source>
        <dbReference type="RuleBase" id="RU003357"/>
    </source>
</evidence>
<keyword evidence="13" id="KW-0732">Signal</keyword>
<dbReference type="InterPro" id="IPR012910">
    <property type="entry name" value="Plug_dom"/>
</dbReference>